<feature type="region of interest" description="Disordered" evidence="5">
    <location>
        <begin position="622"/>
        <end position="641"/>
    </location>
</feature>
<evidence type="ECO:0000256" key="4">
    <source>
        <dbReference type="PROSITE-ProRule" id="PRU00502"/>
    </source>
</evidence>
<gene>
    <name evidence="8" type="ORF">H4R20_000736</name>
</gene>
<dbReference type="PROSITE" id="PS50271">
    <property type="entry name" value="ZF_UBP"/>
    <property type="match status" value="1"/>
</dbReference>
<organism evidence="8 9">
    <name type="scientific">Coemansia guatemalensis</name>
    <dbReference type="NCBI Taxonomy" id="2761395"/>
    <lineage>
        <taxon>Eukaryota</taxon>
        <taxon>Fungi</taxon>
        <taxon>Fungi incertae sedis</taxon>
        <taxon>Zoopagomycota</taxon>
        <taxon>Kickxellomycotina</taxon>
        <taxon>Kickxellomycetes</taxon>
        <taxon>Kickxellales</taxon>
        <taxon>Kickxellaceae</taxon>
        <taxon>Coemansia</taxon>
    </lineage>
</organism>
<dbReference type="OrthoDB" id="273556at2759"/>
<dbReference type="InterPro" id="IPR013083">
    <property type="entry name" value="Znf_RING/FYVE/PHD"/>
</dbReference>
<dbReference type="PANTHER" id="PTHR24007:SF7">
    <property type="entry name" value="BRCA1-ASSOCIATED PROTEIN"/>
    <property type="match status" value="1"/>
</dbReference>
<dbReference type="AlphaFoldDB" id="A0A9W8I0K2"/>
<comment type="caution">
    <text evidence="8">The sequence shown here is derived from an EMBL/GenBank/DDBJ whole genome shotgun (WGS) entry which is preliminary data.</text>
</comment>
<dbReference type="Pfam" id="PF07576">
    <property type="entry name" value="BRAP2"/>
    <property type="match status" value="1"/>
</dbReference>
<keyword evidence="1" id="KW-0479">Metal-binding</keyword>
<evidence type="ECO:0000259" key="6">
    <source>
        <dbReference type="PROSITE" id="PS50089"/>
    </source>
</evidence>
<dbReference type="SUPFAM" id="SSF57850">
    <property type="entry name" value="RING/U-box"/>
    <property type="match status" value="2"/>
</dbReference>
<dbReference type="InterPro" id="IPR001841">
    <property type="entry name" value="Znf_RING"/>
</dbReference>
<evidence type="ECO:0000313" key="9">
    <source>
        <dbReference type="Proteomes" id="UP001140094"/>
    </source>
</evidence>
<accession>A0A9W8I0K2</accession>
<dbReference type="InterPro" id="IPR001607">
    <property type="entry name" value="Znf_UBP"/>
</dbReference>
<sequence>MYYYKVYIGLAHLTTPGTVHSSGSQKRNAQGKTHDKQQTKSLVDIFCSKEHAETDALTAPFVTVRSDAISGNNRQRQSTKRQRTQRTKQQELSAWLRKFDYRVGRVQIEWWDICASGGAEEAGMQLRQQGSVGVFEPQLACTAEYETGVLRLFHTNDEFPEPAFAQSPSTSQTTPSTSAVSASDAGSSANQINDRSEQGRPRVLAVLAVPGYMTPTDFLSFTGPFSDSIEHVRVVRDSSPNHYMILLKFRSLAKADEFYAYYNSKTFSPLEPETCHVVYISEVQFEVWEICPEDIDKENQLVCASPAELFMLPISPTDLRVSNHDTELPTCPVCLERLDSAVSGLLTTLCQHLFHCRCLARWGDGNCPVCRYSQTSAFVDVEKFQQTIANVDQLCLDDTGVAAAQPASAGNSGLQATHATGTSAMEAGKAPDTSERNCCHICKRTNDLWICLICGTIGCGRYANGHAKDHFEQTQHPYSMELESQSVWDYAGDGYVHRLMQNMADRKVIALDTQSARRVPSDSGTVPSQFDGNAHESPMESGEHAQFGDGAKNGRAVWQRAPQSQGSFVDAREKLDAVTQEYEMLLVSQLESQREHYEMMLARMQHQQAQQLRKYAELERKYNEAQRKSSEAERQQEEHKSDRLAALEQKLALTEEQHKEWLAERKRLEANVNKWLKKSTDDTRLLMEEKAIAKQFADNQTALNKRIAELEANSVDLQEQIRDLTFFISTQKALAAEQNADSEIHGASVVGVAEPSSPRNRGKGKGKRRIPRK</sequence>
<keyword evidence="9" id="KW-1185">Reference proteome</keyword>
<evidence type="ECO:0008006" key="10">
    <source>
        <dbReference type="Google" id="ProtNLM"/>
    </source>
</evidence>
<feature type="compositionally biased region" description="Basic residues" evidence="5">
    <location>
        <begin position="760"/>
        <end position="773"/>
    </location>
</feature>
<evidence type="ECO:0000256" key="1">
    <source>
        <dbReference type="ARBA" id="ARBA00022723"/>
    </source>
</evidence>
<keyword evidence="2 4" id="KW-0863">Zinc-finger</keyword>
<protein>
    <recommendedName>
        <fullName evidence="10">Zf-UBP-domain-containing protein</fullName>
    </recommendedName>
</protein>
<feature type="compositionally biased region" description="Basic residues" evidence="5">
    <location>
        <begin position="77"/>
        <end position="86"/>
    </location>
</feature>
<dbReference type="PANTHER" id="PTHR24007">
    <property type="entry name" value="BRCA1-ASSOCIATED PROTEIN"/>
    <property type="match status" value="1"/>
</dbReference>
<dbReference type="SMART" id="SM00184">
    <property type="entry name" value="RING"/>
    <property type="match status" value="1"/>
</dbReference>
<evidence type="ECO:0000313" key="8">
    <source>
        <dbReference type="EMBL" id="KAJ2808643.1"/>
    </source>
</evidence>
<evidence type="ECO:0000256" key="3">
    <source>
        <dbReference type="ARBA" id="ARBA00022833"/>
    </source>
</evidence>
<feature type="region of interest" description="Disordered" evidence="5">
    <location>
        <begin position="161"/>
        <end position="197"/>
    </location>
</feature>
<feature type="compositionally biased region" description="Polar residues" evidence="5">
    <location>
        <begin position="17"/>
        <end position="31"/>
    </location>
</feature>
<feature type="domain" description="RING-type" evidence="6">
    <location>
        <begin position="331"/>
        <end position="371"/>
    </location>
</feature>
<dbReference type="SMART" id="SM00290">
    <property type="entry name" value="ZnF_UBP"/>
    <property type="match status" value="1"/>
</dbReference>
<dbReference type="EMBL" id="JANBUO010000032">
    <property type="protein sequence ID" value="KAJ2808643.1"/>
    <property type="molecule type" value="Genomic_DNA"/>
</dbReference>
<feature type="region of interest" description="Disordered" evidence="5">
    <location>
        <begin position="746"/>
        <end position="773"/>
    </location>
</feature>
<dbReference type="Proteomes" id="UP001140094">
    <property type="component" value="Unassembled WGS sequence"/>
</dbReference>
<reference evidence="8" key="1">
    <citation type="submission" date="2022-07" db="EMBL/GenBank/DDBJ databases">
        <title>Phylogenomic reconstructions and comparative analyses of Kickxellomycotina fungi.</title>
        <authorList>
            <person name="Reynolds N.K."/>
            <person name="Stajich J.E."/>
            <person name="Barry K."/>
            <person name="Grigoriev I.V."/>
            <person name="Crous P."/>
            <person name="Smith M.E."/>
        </authorList>
    </citation>
    <scope>NUCLEOTIDE SEQUENCE</scope>
    <source>
        <strain evidence="8">NRRL 1565</strain>
    </source>
</reference>
<name>A0A9W8I0K2_9FUNG</name>
<evidence type="ECO:0000256" key="2">
    <source>
        <dbReference type="ARBA" id="ARBA00022771"/>
    </source>
</evidence>
<dbReference type="Pfam" id="PF02148">
    <property type="entry name" value="zf-UBP"/>
    <property type="match status" value="1"/>
</dbReference>
<feature type="compositionally biased region" description="Basic and acidic residues" evidence="5">
    <location>
        <begin position="533"/>
        <end position="543"/>
    </location>
</feature>
<dbReference type="GO" id="GO:0016567">
    <property type="term" value="P:protein ubiquitination"/>
    <property type="evidence" value="ECO:0007669"/>
    <property type="project" value="TreeGrafter"/>
</dbReference>
<dbReference type="PROSITE" id="PS50089">
    <property type="entry name" value="ZF_RING_2"/>
    <property type="match status" value="1"/>
</dbReference>
<dbReference type="GO" id="GO:0007265">
    <property type="term" value="P:Ras protein signal transduction"/>
    <property type="evidence" value="ECO:0007669"/>
    <property type="project" value="TreeGrafter"/>
</dbReference>
<dbReference type="Pfam" id="PF13639">
    <property type="entry name" value="zf-RING_2"/>
    <property type="match status" value="1"/>
</dbReference>
<feature type="region of interest" description="Disordered" evidence="5">
    <location>
        <begin position="515"/>
        <end position="550"/>
    </location>
</feature>
<evidence type="ECO:0000256" key="5">
    <source>
        <dbReference type="SAM" id="MobiDB-lite"/>
    </source>
</evidence>
<feature type="compositionally biased region" description="Low complexity" evidence="5">
    <location>
        <begin position="163"/>
        <end position="189"/>
    </location>
</feature>
<feature type="compositionally biased region" description="Polar residues" evidence="5">
    <location>
        <begin position="515"/>
        <end position="531"/>
    </location>
</feature>
<dbReference type="Gene3D" id="3.30.40.10">
    <property type="entry name" value="Zinc/RING finger domain, C3HC4 (zinc finger)"/>
    <property type="match status" value="2"/>
</dbReference>
<proteinExistence type="predicted"/>
<dbReference type="CDD" id="cd16457">
    <property type="entry name" value="RING-H2_BRAP2"/>
    <property type="match status" value="1"/>
</dbReference>
<dbReference type="InterPro" id="IPR011422">
    <property type="entry name" value="BRAP2/ETP1_RRM"/>
</dbReference>
<evidence type="ECO:0000259" key="7">
    <source>
        <dbReference type="PROSITE" id="PS50271"/>
    </source>
</evidence>
<dbReference type="InterPro" id="IPR047243">
    <property type="entry name" value="RING-H2_BRAP2"/>
</dbReference>
<feature type="region of interest" description="Disordered" evidence="5">
    <location>
        <begin position="68"/>
        <end position="89"/>
    </location>
</feature>
<feature type="region of interest" description="Disordered" evidence="5">
    <location>
        <begin position="17"/>
        <end position="37"/>
    </location>
</feature>
<dbReference type="GO" id="GO:0061630">
    <property type="term" value="F:ubiquitin protein ligase activity"/>
    <property type="evidence" value="ECO:0007669"/>
    <property type="project" value="TreeGrafter"/>
</dbReference>
<dbReference type="GO" id="GO:0005737">
    <property type="term" value="C:cytoplasm"/>
    <property type="evidence" value="ECO:0007669"/>
    <property type="project" value="TreeGrafter"/>
</dbReference>
<keyword evidence="3" id="KW-0862">Zinc</keyword>
<feature type="domain" description="UBP-type" evidence="7">
    <location>
        <begin position="419"/>
        <end position="515"/>
    </location>
</feature>
<dbReference type="GO" id="GO:0008270">
    <property type="term" value="F:zinc ion binding"/>
    <property type="evidence" value="ECO:0007669"/>
    <property type="project" value="UniProtKB-KW"/>
</dbReference>